<gene>
    <name evidence="2" type="ORF">HPC62_21545</name>
</gene>
<dbReference type="EMBL" id="CP053661">
    <property type="protein sequence ID" value="QKD84424.1"/>
    <property type="molecule type" value="Genomic_DNA"/>
</dbReference>
<dbReference type="InterPro" id="IPR021256">
    <property type="entry name" value="DUF2808"/>
</dbReference>
<keyword evidence="1" id="KW-0732">Signal</keyword>
<dbReference type="Pfam" id="PF10989">
    <property type="entry name" value="DUF2808"/>
    <property type="match status" value="1"/>
</dbReference>
<name>A0A6M8BC17_9CYAN</name>
<organism evidence="2 3">
    <name type="scientific">Thermoleptolyngbya sichuanensis A183</name>
    <dbReference type="NCBI Taxonomy" id="2737172"/>
    <lineage>
        <taxon>Bacteria</taxon>
        <taxon>Bacillati</taxon>
        <taxon>Cyanobacteriota</taxon>
        <taxon>Cyanophyceae</taxon>
        <taxon>Oculatellales</taxon>
        <taxon>Oculatellaceae</taxon>
        <taxon>Thermoleptolyngbya</taxon>
        <taxon>Thermoleptolyngbya sichuanensis</taxon>
    </lineage>
</organism>
<evidence type="ECO:0000313" key="2">
    <source>
        <dbReference type="EMBL" id="QKD84424.1"/>
    </source>
</evidence>
<sequence length="178" mass="20152">MVSKSSILRMLSAVAVSGCVAAGLAPVVHAQGLPGLVIFSGVERENQLNYRLDFNGRPFQTDRYRLRISRQKMRSDVYEFTVTYPDTYQGTFDENRIELRVRGNSVPLNEVIWNRETREITIYPTEPVPAGSRVEIVLSNVRNPRNGGTFYFNALVRATGDVPLRRYIGTWIIGIGRE</sequence>
<feature type="signal peptide" evidence="1">
    <location>
        <begin position="1"/>
        <end position="30"/>
    </location>
</feature>
<dbReference type="Proteomes" id="UP000505210">
    <property type="component" value="Chromosome"/>
</dbReference>
<keyword evidence="3" id="KW-1185">Reference proteome</keyword>
<evidence type="ECO:0000256" key="1">
    <source>
        <dbReference type="SAM" id="SignalP"/>
    </source>
</evidence>
<proteinExistence type="predicted"/>
<evidence type="ECO:0000313" key="3">
    <source>
        <dbReference type="Proteomes" id="UP000505210"/>
    </source>
</evidence>
<feature type="chain" id="PRO_5027047993" evidence="1">
    <location>
        <begin position="31"/>
        <end position="178"/>
    </location>
</feature>
<dbReference type="AlphaFoldDB" id="A0A6M8BC17"/>
<dbReference type="RefSeq" id="WP_084782448.1">
    <property type="nucleotide sequence ID" value="NZ_CP053661.1"/>
</dbReference>
<protein>
    <submittedName>
        <fullName evidence="2">DUF2808 domain-containing protein</fullName>
    </submittedName>
</protein>
<reference evidence="2 3" key="1">
    <citation type="submission" date="2020-05" db="EMBL/GenBank/DDBJ databases">
        <title>Complete genome sequence of of a novel Thermoleptolyngbya strain isolated from hot springs of Ganzi, Sichuan China.</title>
        <authorList>
            <person name="Tang J."/>
            <person name="Daroch M."/>
            <person name="Li L."/>
            <person name="Waleron K."/>
            <person name="Waleron M."/>
            <person name="Waleron M."/>
        </authorList>
    </citation>
    <scope>NUCLEOTIDE SEQUENCE [LARGE SCALE GENOMIC DNA]</scope>
    <source>
        <strain evidence="2 3">PKUAC-SCTA183</strain>
    </source>
</reference>
<dbReference type="KEGG" id="theu:HPC62_21545"/>
<accession>A0A6M8BC17</accession>